<evidence type="ECO:0000313" key="3">
    <source>
        <dbReference type="Proteomes" id="UP001152320"/>
    </source>
</evidence>
<proteinExistence type="predicted"/>
<feature type="region of interest" description="Disordered" evidence="1">
    <location>
        <begin position="197"/>
        <end position="221"/>
    </location>
</feature>
<reference evidence="2" key="1">
    <citation type="submission" date="2021-10" db="EMBL/GenBank/DDBJ databases">
        <title>Tropical sea cucumber genome reveals ecological adaptation and Cuvierian tubules defense mechanism.</title>
        <authorList>
            <person name="Chen T."/>
        </authorList>
    </citation>
    <scope>NUCLEOTIDE SEQUENCE</scope>
    <source>
        <strain evidence="2">Nanhai2018</strain>
        <tissue evidence="2">Muscle</tissue>
    </source>
</reference>
<feature type="compositionally biased region" description="Polar residues" evidence="1">
    <location>
        <begin position="201"/>
        <end position="212"/>
    </location>
</feature>
<feature type="compositionally biased region" description="Polar residues" evidence="1">
    <location>
        <begin position="91"/>
        <end position="100"/>
    </location>
</feature>
<name>A0A9Q1CEE2_HOLLE</name>
<gene>
    <name evidence="2" type="ORF">HOLleu_11060</name>
</gene>
<feature type="region of interest" description="Disordered" evidence="1">
    <location>
        <begin position="91"/>
        <end position="119"/>
    </location>
</feature>
<dbReference type="Proteomes" id="UP001152320">
    <property type="component" value="Chromosome 4"/>
</dbReference>
<sequence length="221" mass="23757">MVLPTTGQGASILGTGAIGGQLKAGTNFNSSFGWGTKTNWGGRGFFQSRGSIHNREGRDPFGDVMNGAVNTQFEPWKRNEQAAPWASLWDTSKPCSQRRNSGAMGHRRSRKHSPHQLLNDQTFNQAAAVSTLANNNNFGWGTAQGGNHCSSHRLLKSKPSNQAAKQSVCTTRNNFGWGATNQAAAEPWSTFWGTSLVIPKPSSTATKRQSSKAIPKALSKG</sequence>
<comment type="caution">
    <text evidence="2">The sequence shown here is derived from an EMBL/GenBank/DDBJ whole genome shotgun (WGS) entry which is preliminary data.</text>
</comment>
<evidence type="ECO:0000313" key="2">
    <source>
        <dbReference type="EMBL" id="KAJ8043796.1"/>
    </source>
</evidence>
<protein>
    <submittedName>
        <fullName evidence="2">Uncharacterized protein</fullName>
    </submittedName>
</protein>
<keyword evidence="3" id="KW-1185">Reference proteome</keyword>
<feature type="compositionally biased region" description="Basic residues" evidence="1">
    <location>
        <begin position="105"/>
        <end position="114"/>
    </location>
</feature>
<evidence type="ECO:0000256" key="1">
    <source>
        <dbReference type="SAM" id="MobiDB-lite"/>
    </source>
</evidence>
<dbReference type="EMBL" id="JAIZAY010000004">
    <property type="protein sequence ID" value="KAJ8043796.1"/>
    <property type="molecule type" value="Genomic_DNA"/>
</dbReference>
<accession>A0A9Q1CEE2</accession>
<organism evidence="2 3">
    <name type="scientific">Holothuria leucospilota</name>
    <name type="common">Black long sea cucumber</name>
    <name type="synonym">Mertensiothuria leucospilota</name>
    <dbReference type="NCBI Taxonomy" id="206669"/>
    <lineage>
        <taxon>Eukaryota</taxon>
        <taxon>Metazoa</taxon>
        <taxon>Echinodermata</taxon>
        <taxon>Eleutherozoa</taxon>
        <taxon>Echinozoa</taxon>
        <taxon>Holothuroidea</taxon>
        <taxon>Aspidochirotacea</taxon>
        <taxon>Aspidochirotida</taxon>
        <taxon>Holothuriidae</taxon>
        <taxon>Holothuria</taxon>
    </lineage>
</organism>
<dbReference type="AlphaFoldDB" id="A0A9Q1CEE2"/>